<gene>
    <name evidence="2" type="ORF">GIB67_011811</name>
</gene>
<name>A0A7J7NY98_9MAGN</name>
<protein>
    <submittedName>
        <fullName evidence="2">Uncharacterized protein</fullName>
    </submittedName>
</protein>
<dbReference type="OrthoDB" id="762052at2759"/>
<comment type="caution">
    <text evidence="2">The sequence shown here is derived from an EMBL/GenBank/DDBJ whole genome shotgun (WGS) entry which is preliminary data.</text>
</comment>
<evidence type="ECO:0000313" key="3">
    <source>
        <dbReference type="Proteomes" id="UP000541444"/>
    </source>
</evidence>
<sequence length="179" mass="19790">MASFDKDLDDAELWAVIDSAAASHSSSKPRKPLALKHITPQSHSPVSISSPFSTPKPSKTHCNHGEAVQEPWIKHRPQKIARSSGSCVVEENRMVVVKQEQRTSTTPTQMYSSPDCGRFMVQEISPSPMPGNSLMGFCQSEGKENTVRHSLFGQFPSVSLFKEYQNAAMAVYLKTNYCS</sequence>
<reference evidence="2 3" key="1">
    <citation type="journal article" date="2020" name="IScience">
        <title>Genome Sequencing of the Endangered Kingdonia uniflora (Circaeasteraceae, Ranunculales) Reveals Potential Mechanisms of Evolutionary Specialization.</title>
        <authorList>
            <person name="Sun Y."/>
            <person name="Deng T."/>
            <person name="Zhang A."/>
            <person name="Moore M.J."/>
            <person name="Landis J.B."/>
            <person name="Lin N."/>
            <person name="Zhang H."/>
            <person name="Zhang X."/>
            <person name="Huang J."/>
            <person name="Zhang X."/>
            <person name="Sun H."/>
            <person name="Wang H."/>
        </authorList>
    </citation>
    <scope>NUCLEOTIDE SEQUENCE [LARGE SCALE GENOMIC DNA]</scope>
    <source>
        <strain evidence="2">TB1705</strain>
        <tissue evidence="2">Leaf</tissue>
    </source>
</reference>
<evidence type="ECO:0000256" key="1">
    <source>
        <dbReference type="SAM" id="MobiDB-lite"/>
    </source>
</evidence>
<organism evidence="2 3">
    <name type="scientific">Kingdonia uniflora</name>
    <dbReference type="NCBI Taxonomy" id="39325"/>
    <lineage>
        <taxon>Eukaryota</taxon>
        <taxon>Viridiplantae</taxon>
        <taxon>Streptophyta</taxon>
        <taxon>Embryophyta</taxon>
        <taxon>Tracheophyta</taxon>
        <taxon>Spermatophyta</taxon>
        <taxon>Magnoliopsida</taxon>
        <taxon>Ranunculales</taxon>
        <taxon>Circaeasteraceae</taxon>
        <taxon>Kingdonia</taxon>
    </lineage>
</organism>
<feature type="compositionally biased region" description="Low complexity" evidence="1">
    <location>
        <begin position="40"/>
        <end position="57"/>
    </location>
</feature>
<evidence type="ECO:0000313" key="2">
    <source>
        <dbReference type="EMBL" id="KAF6171914.1"/>
    </source>
</evidence>
<proteinExistence type="predicted"/>
<dbReference type="PANTHER" id="PTHR37731">
    <property type="entry name" value="PEPTIDE TRANSPORTER FAMILY PROTEIN"/>
    <property type="match status" value="1"/>
</dbReference>
<dbReference type="Proteomes" id="UP000541444">
    <property type="component" value="Unassembled WGS sequence"/>
</dbReference>
<feature type="region of interest" description="Disordered" evidence="1">
    <location>
        <begin position="21"/>
        <end position="66"/>
    </location>
</feature>
<dbReference type="EMBL" id="JACGCM010000452">
    <property type="protein sequence ID" value="KAF6171914.1"/>
    <property type="molecule type" value="Genomic_DNA"/>
</dbReference>
<accession>A0A7J7NY98</accession>
<keyword evidence="3" id="KW-1185">Reference proteome</keyword>
<dbReference type="AlphaFoldDB" id="A0A7J7NY98"/>
<dbReference type="PANTHER" id="PTHR37731:SF1">
    <property type="entry name" value="PEPTIDE TRANSPORTER FAMILY PROTEIN"/>
    <property type="match status" value="1"/>
</dbReference>